<dbReference type="GO" id="GO:0016787">
    <property type="term" value="F:hydrolase activity"/>
    <property type="evidence" value="ECO:0007669"/>
    <property type="project" value="UniProtKB-KW"/>
</dbReference>
<evidence type="ECO:0000256" key="5">
    <source>
        <dbReference type="ARBA" id="ARBA00022777"/>
    </source>
</evidence>
<dbReference type="EC" id="2.7.11.1" evidence="1"/>
<keyword evidence="7" id="KW-0175">Coiled coil</keyword>
<sequence length="576" mass="64129">MPPKSKYNTTQLKKLPKTPTGVKGLDEITRGGLPKGRPTLVCGAAGCGKTLMATEFIVRGALEFGEPGVFMTFEEQAEELEMNVASLGINLPKLQKEGLVKIDHVHIDKSEIEETGEYDLDGLFIRLGYAIDSIGAKRVVLDTLENLFAGLNNQAILRTELRRLFSWLKEKGVTSLITGEKGEGTLTRQGLEEYVSDCVILLEHRVVNQISTRLMRIVKYRGSIHGTNEYPFLIDEDGISVLPITSLMLNSDVSSQRISSGLPALDKMLGGKGFFRGSSILISGTAGTGKTSLAAYFANETCKRKERCLYFAFEESPQQIIRNMKSIGIDLKAHIDKGLLEMHAARPTLNGLEMHLVSIHKHVKRFKPKTVILDPITNLITVGSVSEVKAMLIRLIDFLQTEQITVLFTALSLNTIVTEQTDEGVSSLVDAWLLVRDIESNGERNRGMYIMKSRGMKHSNQVREFVITDEGLDLVDVYLGTDGVLTGSAREAQQLLEATGQVLRKHALSRKDLEIERKRKVLEAKIASLQEEFESVQDELNKSYVEEELTKEIMAKNRRKMMQSRQTKNTGNGSKK</sequence>
<evidence type="ECO:0000313" key="10">
    <source>
        <dbReference type="EMBL" id="MCU7549893.1"/>
    </source>
</evidence>
<dbReference type="EMBL" id="JAOTIF010000008">
    <property type="protein sequence ID" value="MCU7549893.1"/>
    <property type="molecule type" value="Genomic_DNA"/>
</dbReference>
<evidence type="ECO:0000256" key="8">
    <source>
        <dbReference type="SAM" id="MobiDB-lite"/>
    </source>
</evidence>
<feature type="domain" description="KaiC" evidence="9">
    <location>
        <begin position="16"/>
        <end position="255"/>
    </location>
</feature>
<dbReference type="GO" id="GO:0005524">
    <property type="term" value="F:ATP binding"/>
    <property type="evidence" value="ECO:0007669"/>
    <property type="project" value="InterPro"/>
</dbReference>
<keyword evidence="5" id="KW-0418">Kinase</keyword>
<dbReference type="PROSITE" id="PS51146">
    <property type="entry name" value="KAIC"/>
    <property type="match status" value="2"/>
</dbReference>
<keyword evidence="3 10" id="KW-0808">Transferase</keyword>
<feature type="compositionally biased region" description="Low complexity" evidence="8">
    <location>
        <begin position="9"/>
        <end position="20"/>
    </location>
</feature>
<reference evidence="10" key="1">
    <citation type="submission" date="2022-09" db="EMBL/GenBank/DDBJ databases">
        <authorList>
            <person name="Yuan C."/>
            <person name="Ke Z."/>
        </authorList>
    </citation>
    <scope>NUCLEOTIDE SEQUENCE</scope>
    <source>
        <strain evidence="10">LB-8</strain>
    </source>
</reference>
<evidence type="ECO:0000256" key="7">
    <source>
        <dbReference type="SAM" id="Coils"/>
    </source>
</evidence>
<dbReference type="InterPro" id="IPR030665">
    <property type="entry name" value="KaiC"/>
</dbReference>
<dbReference type="PRINTS" id="PR01874">
    <property type="entry name" value="DNAREPAIRADA"/>
</dbReference>
<dbReference type="Proteomes" id="UP001155483">
    <property type="component" value="Unassembled WGS sequence"/>
</dbReference>
<gene>
    <name evidence="10" type="primary">kaiC</name>
    <name evidence="10" type="ORF">OCK74_12245</name>
</gene>
<name>A0A9X3BIC6_9BACT</name>
<dbReference type="Gene3D" id="3.40.50.300">
    <property type="entry name" value="P-loop containing nucleotide triphosphate hydrolases"/>
    <property type="match status" value="2"/>
</dbReference>
<dbReference type="RefSeq" id="WP_279297332.1">
    <property type="nucleotide sequence ID" value="NZ_JAOTIF010000008.1"/>
</dbReference>
<dbReference type="PANTHER" id="PTHR42926">
    <property type="match status" value="1"/>
</dbReference>
<evidence type="ECO:0000256" key="4">
    <source>
        <dbReference type="ARBA" id="ARBA00022737"/>
    </source>
</evidence>
<dbReference type="InterPro" id="IPR051347">
    <property type="entry name" value="Circadian_clock_KaiC-rel"/>
</dbReference>
<dbReference type="InterPro" id="IPR003593">
    <property type="entry name" value="AAA+_ATPase"/>
</dbReference>
<proteinExistence type="predicted"/>
<dbReference type="CDD" id="cd19485">
    <property type="entry name" value="KaiC-N"/>
    <property type="match status" value="1"/>
</dbReference>
<protein>
    <recommendedName>
        <fullName evidence="1">non-specific serine/threonine protein kinase</fullName>
        <ecNumber evidence="1">2.7.11.1</ecNumber>
    </recommendedName>
</protein>
<dbReference type="InterPro" id="IPR047221">
    <property type="entry name" value="KaiC_N"/>
</dbReference>
<comment type="caution">
    <text evidence="10">The sequence shown here is derived from an EMBL/GenBank/DDBJ whole genome shotgun (WGS) entry which is preliminary data.</text>
</comment>
<organism evidence="10 11">
    <name type="scientific">Paraflavisolibacter caeni</name>
    <dbReference type="NCBI Taxonomy" id="2982496"/>
    <lineage>
        <taxon>Bacteria</taxon>
        <taxon>Pseudomonadati</taxon>
        <taxon>Bacteroidota</taxon>
        <taxon>Chitinophagia</taxon>
        <taxon>Chitinophagales</taxon>
        <taxon>Chitinophagaceae</taxon>
        <taxon>Paraflavisolibacter</taxon>
    </lineage>
</organism>
<evidence type="ECO:0000313" key="11">
    <source>
        <dbReference type="Proteomes" id="UP001155483"/>
    </source>
</evidence>
<keyword evidence="2" id="KW-0597">Phosphoprotein</keyword>
<dbReference type="SMART" id="SM00382">
    <property type="entry name" value="AAA"/>
    <property type="match status" value="2"/>
</dbReference>
<dbReference type="InterPro" id="IPR014774">
    <property type="entry name" value="KaiC-like_dom"/>
</dbReference>
<dbReference type="SUPFAM" id="SSF52540">
    <property type="entry name" value="P-loop containing nucleoside triphosphate hydrolases"/>
    <property type="match status" value="2"/>
</dbReference>
<accession>A0A9X3BIC6</accession>
<evidence type="ECO:0000259" key="9">
    <source>
        <dbReference type="PROSITE" id="PS51146"/>
    </source>
</evidence>
<feature type="coiled-coil region" evidence="7">
    <location>
        <begin position="512"/>
        <end position="546"/>
    </location>
</feature>
<keyword evidence="11" id="KW-1185">Reference proteome</keyword>
<feature type="region of interest" description="Disordered" evidence="8">
    <location>
        <begin position="1"/>
        <end position="29"/>
    </location>
</feature>
<feature type="region of interest" description="Disordered" evidence="8">
    <location>
        <begin position="556"/>
        <end position="576"/>
    </location>
</feature>
<keyword evidence="6" id="KW-0378">Hydrolase</keyword>
<dbReference type="PIRSF" id="PIRSF039117">
    <property type="entry name" value="KaiC"/>
    <property type="match status" value="1"/>
</dbReference>
<dbReference type="AlphaFoldDB" id="A0A9X3BIC6"/>
<reference evidence="10" key="2">
    <citation type="submission" date="2023-04" db="EMBL/GenBank/DDBJ databases">
        <title>Paracnuella aquatica gen. nov., sp. nov., a member of the family Chitinophagaceae isolated from a hot spring.</title>
        <authorList>
            <person name="Wang C."/>
        </authorList>
    </citation>
    <scope>NUCLEOTIDE SEQUENCE</scope>
    <source>
        <strain evidence="10">LB-8</strain>
    </source>
</reference>
<feature type="compositionally biased region" description="Polar residues" evidence="8">
    <location>
        <begin position="563"/>
        <end position="576"/>
    </location>
</feature>
<evidence type="ECO:0000256" key="2">
    <source>
        <dbReference type="ARBA" id="ARBA00022553"/>
    </source>
</evidence>
<dbReference type="InterPro" id="IPR047222">
    <property type="entry name" value="KaiC_C"/>
</dbReference>
<evidence type="ECO:0000256" key="3">
    <source>
        <dbReference type="ARBA" id="ARBA00022679"/>
    </source>
</evidence>
<dbReference type="InterPro" id="IPR027417">
    <property type="entry name" value="P-loop_NTPase"/>
</dbReference>
<dbReference type="InterPro" id="IPR010624">
    <property type="entry name" value="KaiC_dom"/>
</dbReference>
<feature type="domain" description="KaiC" evidence="9">
    <location>
        <begin position="256"/>
        <end position="488"/>
    </location>
</feature>
<dbReference type="PANTHER" id="PTHR42926:SF1">
    <property type="entry name" value="CIRCADIAN CLOCK OSCILLATOR PROTEIN KAIC 1"/>
    <property type="match status" value="1"/>
</dbReference>
<dbReference type="NCBIfam" id="NF006799">
    <property type="entry name" value="PRK09302.1"/>
    <property type="match status" value="1"/>
</dbReference>
<evidence type="ECO:0000256" key="6">
    <source>
        <dbReference type="ARBA" id="ARBA00022801"/>
    </source>
</evidence>
<evidence type="ECO:0000256" key="1">
    <source>
        <dbReference type="ARBA" id="ARBA00012513"/>
    </source>
</evidence>
<dbReference type="GO" id="GO:0004674">
    <property type="term" value="F:protein serine/threonine kinase activity"/>
    <property type="evidence" value="ECO:0007669"/>
    <property type="project" value="UniProtKB-EC"/>
</dbReference>
<keyword evidence="4" id="KW-0677">Repeat</keyword>
<dbReference type="Pfam" id="PF06745">
    <property type="entry name" value="ATPase"/>
    <property type="match status" value="2"/>
</dbReference>
<dbReference type="CDD" id="cd19484">
    <property type="entry name" value="KaiC_C"/>
    <property type="match status" value="1"/>
</dbReference>